<sequence>MCAARTIRAQRDRLLRCQPLLKDASGDAVADYARAPRLEKLVSDLVHASDSDSLGLEAGSRYLATCLELAAQSGARLDLNDALPVMPDEQVYHALLAQSFPAPPATQTEAFSRIEAAYHAVKLSQEHHLPLCIHAIDHLARIARLAPHHAPRRHRRGRKAAHSDATGEPQMEEEAVGSMDEARTHLDRACTLASLAVEHIDHAVTAISAFIDPKEVAGIAKMAKKVAIVN</sequence>
<name>A0A3B5Z4F8_WHEAT</name>
<dbReference type="Gramene" id="TraesCAD_scaffold_076714_01G000100.1">
    <property type="protein sequence ID" value="TraesCAD_scaffold_076714_01G000100.1"/>
    <property type="gene ID" value="TraesCAD_scaffold_076714_01G000100"/>
</dbReference>
<reference evidence="2" key="1">
    <citation type="submission" date="2018-08" db="EMBL/GenBank/DDBJ databases">
        <authorList>
            <person name="Rossello M."/>
        </authorList>
    </citation>
    <scope>NUCLEOTIDE SEQUENCE [LARGE SCALE GENOMIC DNA]</scope>
    <source>
        <strain evidence="2">cv. Chinese Spring</strain>
    </source>
</reference>
<dbReference type="Proteomes" id="UP000019116">
    <property type="component" value="Chromosome 1B"/>
</dbReference>
<protein>
    <submittedName>
        <fullName evidence="2">Uncharacterized protein</fullName>
    </submittedName>
</protein>
<dbReference type="Gramene" id="TraesCS1B02G391200.1">
    <property type="protein sequence ID" value="TraesCS1B02G391200.1.cds1"/>
    <property type="gene ID" value="TraesCS1B02G391200"/>
</dbReference>
<keyword evidence="3" id="KW-1185">Reference proteome</keyword>
<dbReference type="AlphaFoldDB" id="A0A3B5Z4F8"/>
<evidence type="ECO:0000313" key="2">
    <source>
        <dbReference type="EnsemblPlants" id="TraesCS1B02G391200.1.cds1"/>
    </source>
</evidence>
<dbReference type="Gramene" id="TraesWEE_scaffold_059304_01G000200.1">
    <property type="protein sequence ID" value="TraesWEE_scaffold_059304_01G000200.1"/>
    <property type="gene ID" value="TraesWEE_scaffold_059304_01G000200"/>
</dbReference>
<feature type="region of interest" description="Disordered" evidence="1">
    <location>
        <begin position="148"/>
        <end position="182"/>
    </location>
</feature>
<dbReference type="Gramene" id="TraesCLE_scaffold_044019_01G000100.1">
    <property type="protein sequence ID" value="TraesCLE_scaffold_044019_01G000100.1"/>
    <property type="gene ID" value="TraesCLE_scaffold_044019_01G000100"/>
</dbReference>
<organism evidence="2">
    <name type="scientific">Triticum aestivum</name>
    <name type="common">Wheat</name>
    <dbReference type="NCBI Taxonomy" id="4565"/>
    <lineage>
        <taxon>Eukaryota</taxon>
        <taxon>Viridiplantae</taxon>
        <taxon>Streptophyta</taxon>
        <taxon>Embryophyta</taxon>
        <taxon>Tracheophyta</taxon>
        <taxon>Spermatophyta</taxon>
        <taxon>Magnoliopsida</taxon>
        <taxon>Liliopsida</taxon>
        <taxon>Poales</taxon>
        <taxon>Poaceae</taxon>
        <taxon>BOP clade</taxon>
        <taxon>Pooideae</taxon>
        <taxon>Triticodae</taxon>
        <taxon>Triticeae</taxon>
        <taxon>Triticinae</taxon>
        <taxon>Triticum</taxon>
    </lineage>
</organism>
<evidence type="ECO:0000313" key="3">
    <source>
        <dbReference type="Proteomes" id="UP000019116"/>
    </source>
</evidence>
<feature type="compositionally biased region" description="Basic residues" evidence="1">
    <location>
        <begin position="148"/>
        <end position="160"/>
    </location>
</feature>
<evidence type="ECO:0000256" key="1">
    <source>
        <dbReference type="SAM" id="MobiDB-lite"/>
    </source>
</evidence>
<proteinExistence type="predicted"/>
<reference evidence="2" key="2">
    <citation type="submission" date="2018-10" db="UniProtKB">
        <authorList>
            <consortium name="EnsemblPlants"/>
        </authorList>
    </citation>
    <scope>IDENTIFICATION</scope>
</reference>
<accession>A0A3B5Z4F8</accession>
<dbReference type="Gramene" id="TraesCS1B03G1059500.1">
    <property type="protein sequence ID" value="TraesCS1B03G1059500.1.CDS1"/>
    <property type="gene ID" value="TraesCS1B03G1059500"/>
</dbReference>
<dbReference type="Gramene" id="TraesROB_scaffold_072338_01G000200.1">
    <property type="protein sequence ID" value="TraesROB_scaffold_072338_01G000200.1"/>
    <property type="gene ID" value="TraesROB_scaffold_072338_01G000200"/>
</dbReference>
<dbReference type="EnsemblPlants" id="TraesCS1B02G391200.1">
    <property type="protein sequence ID" value="TraesCS1B02G391200.1.cds1"/>
    <property type="gene ID" value="TraesCS1B02G391200"/>
</dbReference>